<dbReference type="InterPro" id="IPR002810">
    <property type="entry name" value="NfeD-like_C"/>
</dbReference>
<evidence type="ECO:0000256" key="1">
    <source>
        <dbReference type="ARBA" id="ARBA00004141"/>
    </source>
</evidence>
<dbReference type="InterPro" id="IPR012340">
    <property type="entry name" value="NA-bd_OB-fold"/>
</dbReference>
<evidence type="ECO:0000313" key="8">
    <source>
        <dbReference type="EMBL" id="EIT85220.1"/>
    </source>
</evidence>
<evidence type="ECO:0000259" key="6">
    <source>
        <dbReference type="Pfam" id="PF01957"/>
    </source>
</evidence>
<evidence type="ECO:0000256" key="5">
    <source>
        <dbReference type="SAM" id="Phobius"/>
    </source>
</evidence>
<dbReference type="Proteomes" id="UP000004080">
    <property type="component" value="Unassembled WGS sequence"/>
</dbReference>
<dbReference type="GO" id="GO:0005886">
    <property type="term" value="C:plasma membrane"/>
    <property type="evidence" value="ECO:0007669"/>
    <property type="project" value="TreeGrafter"/>
</dbReference>
<protein>
    <submittedName>
        <fullName evidence="8">Uncharacterized protein</fullName>
    </submittedName>
</protein>
<keyword evidence="3 5" id="KW-1133">Transmembrane helix</keyword>
<dbReference type="SUPFAM" id="SSF141322">
    <property type="entry name" value="NfeD domain-like"/>
    <property type="match status" value="1"/>
</dbReference>
<evidence type="ECO:0000256" key="4">
    <source>
        <dbReference type="ARBA" id="ARBA00023136"/>
    </source>
</evidence>
<feature type="domain" description="NfeD-like C-terminal" evidence="6">
    <location>
        <begin position="216"/>
        <end position="270"/>
    </location>
</feature>
<evidence type="ECO:0000313" key="9">
    <source>
        <dbReference type="Proteomes" id="UP000004080"/>
    </source>
</evidence>
<dbReference type="PANTHER" id="PTHR33507">
    <property type="entry name" value="INNER MEMBRANE PROTEIN YBBJ"/>
    <property type="match status" value="1"/>
</dbReference>
<evidence type="ECO:0000256" key="3">
    <source>
        <dbReference type="ARBA" id="ARBA00022989"/>
    </source>
</evidence>
<dbReference type="RefSeq" id="WP_007202238.1">
    <property type="nucleotide sequence ID" value="NZ_AKKV01000026.1"/>
</dbReference>
<organism evidence="8 9">
    <name type="scientific">Fictibacillus macauensis ZFHKF-1</name>
    <dbReference type="NCBI Taxonomy" id="1196324"/>
    <lineage>
        <taxon>Bacteria</taxon>
        <taxon>Bacillati</taxon>
        <taxon>Bacillota</taxon>
        <taxon>Bacilli</taxon>
        <taxon>Bacillales</taxon>
        <taxon>Fictibacillaceae</taxon>
        <taxon>Fictibacillus</taxon>
    </lineage>
</organism>
<sequence>MGVVKKLTAFFFGIFVLAMAVIGGKVGYAHPSPVPSTVYIADSHLVEMAGEKTQASDETFLEKVGKWTTHPVVIVLLLTIGCLGIVIELFTPGFGIPGAIGTASFFLYFFGHYLAGVAGVYPAIIFFIGLFLLFLEIFVPGGILGVIGLGGAVYGLVLAAGSYTVILSALVIALSVTVIGAYFFLRVFGYNGPLKKLVLFDSTSNEKGYVSSNERKELIGKVVLALTPLRPAGTADFNGDRLDVVTEGTFIAKGTHVKIVKVEGARIVVREVEEHNSLTKGDE</sequence>
<dbReference type="PATRIC" id="fig|1196324.3.peg.2202"/>
<dbReference type="Pfam" id="PF01957">
    <property type="entry name" value="NfeD"/>
    <property type="match status" value="1"/>
</dbReference>
<dbReference type="AlphaFoldDB" id="I8UE85"/>
<feature type="transmembrane region" description="Helical" evidence="5">
    <location>
        <begin position="67"/>
        <end position="87"/>
    </location>
</feature>
<reference evidence="8 9" key="1">
    <citation type="journal article" date="2012" name="J. Bacteriol.">
        <title>Genome of Bacillus macauensis ZFHKF-1, a Long-Chain-Forming Bacterium.</title>
        <authorList>
            <person name="Cai L."/>
            <person name="Zhang T."/>
        </authorList>
    </citation>
    <scope>NUCLEOTIDE SEQUENCE [LARGE SCALE GENOMIC DNA]</scope>
    <source>
        <strain evidence="8 9">ZFHKF-1</strain>
    </source>
</reference>
<feature type="transmembrane region" description="Helical" evidence="5">
    <location>
        <begin position="142"/>
        <end position="160"/>
    </location>
</feature>
<evidence type="ECO:0000259" key="7">
    <source>
        <dbReference type="Pfam" id="PF24961"/>
    </source>
</evidence>
<name>I8UE85_9BACL</name>
<comment type="caution">
    <text evidence="8">The sequence shown here is derived from an EMBL/GenBank/DDBJ whole genome shotgun (WGS) entry which is preliminary data.</text>
</comment>
<dbReference type="InterPro" id="IPR052165">
    <property type="entry name" value="Membrane_assoc_protease"/>
</dbReference>
<dbReference type="InterPro" id="IPR056739">
    <property type="entry name" value="NfeD_membrane"/>
</dbReference>
<comment type="subcellular location">
    <subcellularLocation>
        <location evidence="1">Membrane</location>
        <topology evidence="1">Multi-pass membrane protein</topology>
    </subcellularLocation>
</comment>
<dbReference type="STRING" id="1196324.A374_10770"/>
<gene>
    <name evidence="8" type="ORF">A374_10770</name>
</gene>
<dbReference type="EMBL" id="AKKV01000026">
    <property type="protein sequence ID" value="EIT85220.1"/>
    <property type="molecule type" value="Genomic_DNA"/>
</dbReference>
<accession>I8UE85</accession>
<keyword evidence="2 5" id="KW-0812">Transmembrane</keyword>
<dbReference type="Pfam" id="PF24961">
    <property type="entry name" value="NfeD_membrane"/>
    <property type="match status" value="1"/>
</dbReference>
<feature type="domain" description="NfeD integral membrane" evidence="7">
    <location>
        <begin position="73"/>
        <end position="185"/>
    </location>
</feature>
<keyword evidence="9" id="KW-1185">Reference proteome</keyword>
<evidence type="ECO:0000256" key="2">
    <source>
        <dbReference type="ARBA" id="ARBA00022692"/>
    </source>
</evidence>
<dbReference type="PANTHER" id="PTHR33507:SF3">
    <property type="entry name" value="INNER MEMBRANE PROTEIN YBBJ"/>
    <property type="match status" value="1"/>
</dbReference>
<dbReference type="eggNOG" id="COG1030">
    <property type="taxonomic scope" value="Bacteria"/>
</dbReference>
<keyword evidence="4 5" id="KW-0472">Membrane</keyword>
<proteinExistence type="predicted"/>
<feature type="transmembrane region" description="Helical" evidence="5">
    <location>
        <begin position="166"/>
        <end position="185"/>
    </location>
</feature>
<dbReference type="Gene3D" id="2.40.50.140">
    <property type="entry name" value="Nucleic acid-binding proteins"/>
    <property type="match status" value="1"/>
</dbReference>